<evidence type="ECO:0000256" key="5">
    <source>
        <dbReference type="ARBA" id="ARBA00022777"/>
    </source>
</evidence>
<dbReference type="GO" id="GO:0006935">
    <property type="term" value="P:chemotaxis"/>
    <property type="evidence" value="ECO:0007669"/>
    <property type="project" value="InterPro"/>
</dbReference>
<dbReference type="InterPro" id="IPR003594">
    <property type="entry name" value="HATPase_dom"/>
</dbReference>
<dbReference type="SUPFAM" id="SSF47384">
    <property type="entry name" value="Homodimeric domain of signal transducing histidine kinase"/>
    <property type="match status" value="1"/>
</dbReference>
<keyword evidence="3 8" id="KW-0597">Phosphoprotein</keyword>
<dbReference type="Pfam" id="PF01584">
    <property type="entry name" value="CheW"/>
    <property type="match status" value="1"/>
</dbReference>
<evidence type="ECO:0000256" key="2">
    <source>
        <dbReference type="ARBA" id="ARBA00012438"/>
    </source>
</evidence>
<dbReference type="GO" id="GO:0000155">
    <property type="term" value="F:phosphorelay sensor kinase activity"/>
    <property type="evidence" value="ECO:0007669"/>
    <property type="project" value="InterPro"/>
</dbReference>
<dbReference type="InterPro" id="IPR001789">
    <property type="entry name" value="Sig_transdc_resp-reg_receiver"/>
</dbReference>
<dbReference type="PROSITE" id="PS50109">
    <property type="entry name" value="HIS_KIN"/>
    <property type="match status" value="1"/>
</dbReference>
<dbReference type="Gene3D" id="1.20.120.160">
    <property type="entry name" value="HPT domain"/>
    <property type="match status" value="1"/>
</dbReference>
<dbReference type="Gene3D" id="3.40.50.2300">
    <property type="match status" value="1"/>
</dbReference>
<dbReference type="Proteomes" id="UP000318453">
    <property type="component" value="Chromosome"/>
</dbReference>
<dbReference type="InterPro" id="IPR004358">
    <property type="entry name" value="Sig_transdc_His_kin-like_C"/>
</dbReference>
<dbReference type="InterPro" id="IPR051315">
    <property type="entry name" value="Bact_Chemotaxis_CheA"/>
</dbReference>
<proteinExistence type="predicted"/>
<dbReference type="OrthoDB" id="291966at2"/>
<dbReference type="Gene3D" id="2.30.30.40">
    <property type="entry name" value="SH3 Domains"/>
    <property type="match status" value="1"/>
</dbReference>
<evidence type="ECO:0000259" key="13">
    <source>
        <dbReference type="PROSITE" id="PS50894"/>
    </source>
</evidence>
<dbReference type="SMART" id="SM00073">
    <property type="entry name" value="HPT"/>
    <property type="match status" value="1"/>
</dbReference>
<feature type="compositionally biased region" description="Polar residues" evidence="10">
    <location>
        <begin position="351"/>
        <end position="361"/>
    </location>
</feature>
<dbReference type="Pfam" id="PF01627">
    <property type="entry name" value="Hpt"/>
    <property type="match status" value="1"/>
</dbReference>
<dbReference type="InterPro" id="IPR036061">
    <property type="entry name" value="CheW-like_dom_sf"/>
</dbReference>
<dbReference type="SUPFAM" id="SSF52172">
    <property type="entry name" value="CheY-like"/>
    <property type="match status" value="1"/>
</dbReference>
<feature type="domain" description="Histidine kinase" evidence="11">
    <location>
        <begin position="467"/>
        <end position="673"/>
    </location>
</feature>
<dbReference type="PANTHER" id="PTHR43395:SF1">
    <property type="entry name" value="CHEMOTAXIS PROTEIN CHEA"/>
    <property type="match status" value="1"/>
</dbReference>
<dbReference type="InterPro" id="IPR011006">
    <property type="entry name" value="CheY-like_superfamily"/>
</dbReference>
<evidence type="ECO:0000259" key="11">
    <source>
        <dbReference type="PROSITE" id="PS50109"/>
    </source>
</evidence>
<dbReference type="Pfam" id="PF00072">
    <property type="entry name" value="Response_reg"/>
    <property type="match status" value="1"/>
</dbReference>
<dbReference type="EMBL" id="CP042326">
    <property type="protein sequence ID" value="QDZ41066.1"/>
    <property type="molecule type" value="Genomic_DNA"/>
</dbReference>
<gene>
    <name evidence="14" type="ORF">FRE64_14620</name>
</gene>
<evidence type="ECO:0000256" key="3">
    <source>
        <dbReference type="ARBA" id="ARBA00022553"/>
    </source>
</evidence>
<dbReference type="RefSeq" id="WP_146296903.1">
    <property type="nucleotide sequence ID" value="NZ_CP042326.1"/>
</dbReference>
<feature type="coiled-coil region" evidence="9">
    <location>
        <begin position="105"/>
        <end position="132"/>
    </location>
</feature>
<dbReference type="SMART" id="SM00448">
    <property type="entry name" value="REC"/>
    <property type="match status" value="1"/>
</dbReference>
<feature type="modified residue" description="4-aspartylphosphate" evidence="8">
    <location>
        <position position="960"/>
    </location>
</feature>
<evidence type="ECO:0000256" key="1">
    <source>
        <dbReference type="ARBA" id="ARBA00000085"/>
    </source>
</evidence>
<dbReference type="SUPFAM" id="SSF50341">
    <property type="entry name" value="CheW-like"/>
    <property type="match status" value="1"/>
</dbReference>
<feature type="modified residue" description="Phosphohistidine" evidence="7">
    <location>
        <position position="50"/>
    </location>
</feature>
<dbReference type="PRINTS" id="PR00344">
    <property type="entry name" value="BCTRLSENSOR"/>
</dbReference>
<dbReference type="PROSITE" id="PS50110">
    <property type="entry name" value="RESPONSE_REGULATORY"/>
    <property type="match status" value="1"/>
</dbReference>
<sequence length="1029" mass="115036">MTTDEEIRQQSYELFRNEAPDLLEQVEAGIYNIREDHSKPTVHGLMRATHTLKGAAANVGQDTIKKIAHQLEDVFGALLSPNAIFDNELETLLLDIYECLRVAYNNEIEGDNSSDEQNLERAEQIFSKLKEKLGDCFDEEPAIPSSSELGFDMTQSVFQVGVKQRLEQIEAVLEETSDPETIVEAVKPQMDVFVGLAESLSLEGFKAIAQTALTALEENPQAAGDIAQEVVNNISEARDAVLNGDRDRGGEPSEILKAFTESINASTASQVEFSDESFSLEDTFGNWQTEPETDPFVTYPLEQEEETEIITNASQKSEPENPPSAEKTEIISQQEATKLKASQDPELESAQFHQQQTPTPRTGVSIRVDLEQVENLNHLVGELSINQNLLSLRDEQYQNALQKLGGWLSQHRRTLFQLRDKLPAEYANSDFAQFLYASLEENSQLEQGLDDVNHIARANATSVEREQRLSRQVRDSLEAVRMLPIEKVLNRFPPMVKKLSESYNKSVELKLSGVQVLVDKAITENLYDALLHLVRNAFDHGIESPEQRKQQGKPIQGRIWIYAYNQGNRTIVEVKDDGRGLNVEQICQRAQEKNLLTPAQVKEIRNSPHPEDRLLRVLCEPGFSTVGKATDLSGRGIGLDVVYSQMQKINGSVTVESEIGVGTTFYLQIRGALMNARLLVCQAGQGVYSFIADEVEQVLIPEEEKIKWLGSQKVLQWRSRKEDDPISVPIHPLTQLLNYPPNANFLLQAQPKSETEIQETTTLLTASEGVAPILLIRTPEGLVGLEIDTVIEEQELVLKPISTTIQPPIYAYGCTILADGRLSLVIDGAALIRHNKSRVGISPQLNIDSSSQKSFASQTNKILPHQRLKEDYTNPYSIHQEGEETSIHDEAGATASEQNNRPIDTEKYRTLLVVDDSITERQTLSMIMQKAGHHVIQAKDGQEALEQLQQGAKVDLIVCDLEMPRMNGLEFIGMTRQNPNFAQIPVIVLTSRTRDKYQRIAMELGASDYLTKPYLDQDLLGTVGKNLKP</sequence>
<feature type="domain" description="Response regulatory" evidence="12">
    <location>
        <begin position="910"/>
        <end position="1027"/>
    </location>
</feature>
<evidence type="ECO:0000313" key="15">
    <source>
        <dbReference type="Proteomes" id="UP000318453"/>
    </source>
</evidence>
<feature type="region of interest" description="Disordered" evidence="10">
    <location>
        <begin position="335"/>
        <end position="361"/>
    </location>
</feature>
<keyword evidence="9" id="KW-0175">Coiled coil</keyword>
<dbReference type="AlphaFoldDB" id="A0A5B8NQ13"/>
<evidence type="ECO:0000256" key="4">
    <source>
        <dbReference type="ARBA" id="ARBA00022679"/>
    </source>
</evidence>
<dbReference type="PANTHER" id="PTHR43395">
    <property type="entry name" value="SENSOR HISTIDINE KINASE CHEA"/>
    <property type="match status" value="1"/>
</dbReference>
<dbReference type="InterPro" id="IPR004105">
    <property type="entry name" value="CheA-like_dim"/>
</dbReference>
<keyword evidence="5" id="KW-0418">Kinase</keyword>
<evidence type="ECO:0000313" key="14">
    <source>
        <dbReference type="EMBL" id="QDZ41066.1"/>
    </source>
</evidence>
<evidence type="ECO:0000256" key="7">
    <source>
        <dbReference type="PROSITE-ProRule" id="PRU00110"/>
    </source>
</evidence>
<dbReference type="SMART" id="SM01231">
    <property type="entry name" value="H-kinase_dim"/>
    <property type="match status" value="1"/>
</dbReference>
<name>A0A5B8NQ13_9CHRO</name>
<comment type="catalytic activity">
    <reaction evidence="1">
        <text>ATP + protein L-histidine = ADP + protein N-phospho-L-histidine.</text>
        <dbReference type="EC" id="2.7.13.3"/>
    </reaction>
</comment>
<dbReference type="InterPro" id="IPR005467">
    <property type="entry name" value="His_kinase_dom"/>
</dbReference>
<dbReference type="PROSITE" id="PS50894">
    <property type="entry name" value="HPT"/>
    <property type="match status" value="1"/>
</dbReference>
<dbReference type="Pfam" id="PF02518">
    <property type="entry name" value="HATPase_c"/>
    <property type="match status" value="1"/>
</dbReference>
<dbReference type="InterPro" id="IPR002545">
    <property type="entry name" value="CheW-lke_dom"/>
</dbReference>
<dbReference type="SUPFAM" id="SSF55874">
    <property type="entry name" value="ATPase domain of HSP90 chaperone/DNA topoisomerase II/histidine kinase"/>
    <property type="match status" value="1"/>
</dbReference>
<feature type="domain" description="HPt" evidence="13">
    <location>
        <begin position="4"/>
        <end position="107"/>
    </location>
</feature>
<keyword evidence="15" id="KW-1185">Reference proteome</keyword>
<dbReference type="EC" id="2.7.13.3" evidence="2"/>
<organism evidence="14 15">
    <name type="scientific">Euhalothece natronophila Z-M001</name>
    <dbReference type="NCBI Taxonomy" id="522448"/>
    <lineage>
        <taxon>Bacteria</taxon>
        <taxon>Bacillati</taxon>
        <taxon>Cyanobacteriota</taxon>
        <taxon>Cyanophyceae</taxon>
        <taxon>Oscillatoriophycideae</taxon>
        <taxon>Chroococcales</taxon>
        <taxon>Halothecacae</taxon>
        <taxon>Halothece cluster</taxon>
        <taxon>Euhalothece</taxon>
    </lineage>
</organism>
<dbReference type="InterPro" id="IPR036641">
    <property type="entry name" value="HPT_dom_sf"/>
</dbReference>
<dbReference type="FunFam" id="3.30.565.10:FF:000016">
    <property type="entry name" value="Chemotaxis protein CheA, putative"/>
    <property type="match status" value="1"/>
</dbReference>
<dbReference type="InterPro" id="IPR008207">
    <property type="entry name" value="Sig_transdc_His_kin_Hpt_dom"/>
</dbReference>
<evidence type="ECO:0000256" key="8">
    <source>
        <dbReference type="PROSITE-ProRule" id="PRU00169"/>
    </source>
</evidence>
<evidence type="ECO:0000256" key="9">
    <source>
        <dbReference type="SAM" id="Coils"/>
    </source>
</evidence>
<keyword evidence="6" id="KW-0902">Two-component regulatory system</keyword>
<keyword evidence="4" id="KW-0808">Transferase</keyword>
<reference evidence="14" key="1">
    <citation type="submission" date="2019-08" db="EMBL/GenBank/DDBJ databases">
        <title>Carotenoids and Carotenoid Binding Proteins in the Halophilic Cyanobacterium Euhalothece sp. ZM00.</title>
        <authorList>
            <person name="Cho S.M."/>
            <person name="Song J.Y."/>
            <person name="Park Y.-I."/>
        </authorList>
    </citation>
    <scope>NUCLEOTIDE SEQUENCE [LARGE SCALE GENOMIC DNA]</scope>
    <source>
        <strain evidence="14">Z-M001</strain>
    </source>
</reference>
<dbReference type="InterPro" id="IPR036890">
    <property type="entry name" value="HATPase_C_sf"/>
</dbReference>
<dbReference type="InterPro" id="IPR036097">
    <property type="entry name" value="HisK_dim/P_sf"/>
</dbReference>
<evidence type="ECO:0000256" key="6">
    <source>
        <dbReference type="ARBA" id="ARBA00023012"/>
    </source>
</evidence>
<dbReference type="SMART" id="SM00387">
    <property type="entry name" value="HATPase_c"/>
    <property type="match status" value="1"/>
</dbReference>
<accession>A0A5B8NQ13</accession>
<dbReference type="GO" id="GO:0005737">
    <property type="term" value="C:cytoplasm"/>
    <property type="evidence" value="ECO:0007669"/>
    <property type="project" value="InterPro"/>
</dbReference>
<dbReference type="CDD" id="cd00088">
    <property type="entry name" value="HPT"/>
    <property type="match status" value="1"/>
</dbReference>
<evidence type="ECO:0000259" key="12">
    <source>
        <dbReference type="PROSITE" id="PS50110"/>
    </source>
</evidence>
<evidence type="ECO:0000256" key="10">
    <source>
        <dbReference type="SAM" id="MobiDB-lite"/>
    </source>
</evidence>
<dbReference type="SUPFAM" id="SSF47226">
    <property type="entry name" value="Histidine-containing phosphotransfer domain, HPT domain"/>
    <property type="match status" value="1"/>
</dbReference>
<dbReference type="SMART" id="SM00260">
    <property type="entry name" value="CheW"/>
    <property type="match status" value="1"/>
</dbReference>
<dbReference type="KEGG" id="enn:FRE64_14620"/>
<protein>
    <recommendedName>
        <fullName evidence="2">histidine kinase</fullName>
        <ecNumber evidence="2">2.7.13.3</ecNumber>
    </recommendedName>
</protein>
<dbReference type="Gene3D" id="3.30.565.10">
    <property type="entry name" value="Histidine kinase-like ATPase, C-terminal domain"/>
    <property type="match status" value="1"/>
</dbReference>